<dbReference type="GO" id="GO:0043565">
    <property type="term" value="F:sequence-specific DNA binding"/>
    <property type="evidence" value="ECO:0007669"/>
    <property type="project" value="InterPro"/>
</dbReference>
<comment type="caution">
    <text evidence="7">The sequence shown here is derived from an EMBL/GenBank/DDBJ whole genome shotgun (WGS) entry which is preliminary data.</text>
</comment>
<evidence type="ECO:0000256" key="1">
    <source>
        <dbReference type="ARBA" id="ARBA00004123"/>
    </source>
</evidence>
<comment type="similarity">
    <text evidence="4">Belongs to the HSF family.</text>
</comment>
<dbReference type="PANTHER" id="PTHR10015">
    <property type="entry name" value="HEAT SHOCK TRANSCRIPTION FACTOR"/>
    <property type="match status" value="1"/>
</dbReference>
<evidence type="ECO:0000256" key="2">
    <source>
        <dbReference type="ARBA" id="ARBA00023125"/>
    </source>
</evidence>
<dbReference type="EMBL" id="JATAAI010000041">
    <property type="protein sequence ID" value="KAK1734164.1"/>
    <property type="molecule type" value="Genomic_DNA"/>
</dbReference>
<feature type="region of interest" description="Disordered" evidence="5">
    <location>
        <begin position="47"/>
        <end position="70"/>
    </location>
</feature>
<evidence type="ECO:0000313" key="8">
    <source>
        <dbReference type="Proteomes" id="UP001224775"/>
    </source>
</evidence>
<feature type="compositionally biased region" description="Polar residues" evidence="5">
    <location>
        <begin position="364"/>
        <end position="382"/>
    </location>
</feature>
<evidence type="ECO:0000256" key="4">
    <source>
        <dbReference type="RuleBase" id="RU004020"/>
    </source>
</evidence>
<keyword evidence="2" id="KW-0238">DNA-binding</keyword>
<dbReference type="GO" id="GO:0003700">
    <property type="term" value="F:DNA-binding transcription factor activity"/>
    <property type="evidence" value="ECO:0007669"/>
    <property type="project" value="InterPro"/>
</dbReference>
<dbReference type="Pfam" id="PF00447">
    <property type="entry name" value="HSF_DNA-bind"/>
    <property type="match status" value="1"/>
</dbReference>
<proteinExistence type="inferred from homology"/>
<name>A0AAD8XV43_9STRA</name>
<keyword evidence="3" id="KW-0539">Nucleus</keyword>
<keyword evidence="8" id="KW-1185">Reference proteome</keyword>
<reference evidence="7" key="1">
    <citation type="submission" date="2023-06" db="EMBL/GenBank/DDBJ databases">
        <title>Survivors Of The Sea: Transcriptome response of Skeletonema marinoi to long-term dormancy.</title>
        <authorList>
            <person name="Pinder M.I.M."/>
            <person name="Kourtchenko O."/>
            <person name="Robertson E.K."/>
            <person name="Larsson T."/>
            <person name="Maumus F."/>
            <person name="Osuna-Cruz C.M."/>
            <person name="Vancaester E."/>
            <person name="Stenow R."/>
            <person name="Vandepoele K."/>
            <person name="Ploug H."/>
            <person name="Bruchert V."/>
            <person name="Godhe A."/>
            <person name="Topel M."/>
        </authorList>
    </citation>
    <scope>NUCLEOTIDE SEQUENCE</scope>
    <source>
        <strain evidence="7">R05AC</strain>
    </source>
</reference>
<organism evidence="7 8">
    <name type="scientific">Skeletonema marinoi</name>
    <dbReference type="NCBI Taxonomy" id="267567"/>
    <lineage>
        <taxon>Eukaryota</taxon>
        <taxon>Sar</taxon>
        <taxon>Stramenopiles</taxon>
        <taxon>Ochrophyta</taxon>
        <taxon>Bacillariophyta</taxon>
        <taxon>Coscinodiscophyceae</taxon>
        <taxon>Thalassiosirophycidae</taxon>
        <taxon>Thalassiosirales</taxon>
        <taxon>Skeletonemataceae</taxon>
        <taxon>Skeletonema</taxon>
        <taxon>Skeletonema marinoi-dohrnii complex</taxon>
    </lineage>
</organism>
<dbReference type="PRINTS" id="PR00056">
    <property type="entry name" value="HSFDOMAIN"/>
</dbReference>
<dbReference type="SUPFAM" id="SSF46785">
    <property type="entry name" value="Winged helix' DNA-binding domain"/>
    <property type="match status" value="1"/>
</dbReference>
<dbReference type="InterPro" id="IPR000232">
    <property type="entry name" value="HSF_DNA-bd"/>
</dbReference>
<protein>
    <submittedName>
        <fullName evidence="7">Heat shock factor family protein</fullName>
    </submittedName>
</protein>
<evidence type="ECO:0000313" key="7">
    <source>
        <dbReference type="EMBL" id="KAK1734164.1"/>
    </source>
</evidence>
<gene>
    <name evidence="7" type="ORF">QTG54_015167</name>
</gene>
<feature type="region of interest" description="Disordered" evidence="5">
    <location>
        <begin position="295"/>
        <end position="315"/>
    </location>
</feature>
<dbReference type="InterPro" id="IPR036388">
    <property type="entry name" value="WH-like_DNA-bd_sf"/>
</dbReference>
<dbReference type="Proteomes" id="UP001224775">
    <property type="component" value="Unassembled WGS sequence"/>
</dbReference>
<evidence type="ECO:0000256" key="5">
    <source>
        <dbReference type="SAM" id="MobiDB-lite"/>
    </source>
</evidence>
<comment type="subcellular location">
    <subcellularLocation>
        <location evidence="1">Nucleus</location>
    </subcellularLocation>
</comment>
<evidence type="ECO:0000256" key="3">
    <source>
        <dbReference type="ARBA" id="ARBA00023242"/>
    </source>
</evidence>
<dbReference type="PANTHER" id="PTHR10015:SF206">
    <property type="entry name" value="HSF-TYPE DNA-BINDING DOMAIN-CONTAINING PROTEIN"/>
    <property type="match status" value="1"/>
</dbReference>
<feature type="compositionally biased region" description="Low complexity" evidence="5">
    <location>
        <begin position="385"/>
        <end position="400"/>
    </location>
</feature>
<dbReference type="GO" id="GO:0005634">
    <property type="term" value="C:nucleus"/>
    <property type="evidence" value="ECO:0007669"/>
    <property type="project" value="UniProtKB-SubCell"/>
</dbReference>
<feature type="region of interest" description="Disordered" evidence="5">
    <location>
        <begin position="347"/>
        <end position="401"/>
    </location>
</feature>
<keyword evidence="7" id="KW-0346">Stress response</keyword>
<dbReference type="Gene3D" id="1.10.10.10">
    <property type="entry name" value="Winged helix-like DNA-binding domain superfamily/Winged helix DNA-binding domain"/>
    <property type="match status" value="1"/>
</dbReference>
<dbReference type="AlphaFoldDB" id="A0AAD8XV43"/>
<feature type="domain" description="HSF-type DNA-binding" evidence="6">
    <location>
        <begin position="76"/>
        <end position="180"/>
    </location>
</feature>
<evidence type="ECO:0000259" key="6">
    <source>
        <dbReference type="SMART" id="SM00415"/>
    </source>
</evidence>
<accession>A0AAD8XV43</accession>
<dbReference type="SMART" id="SM00415">
    <property type="entry name" value="HSF"/>
    <property type="match status" value="1"/>
</dbReference>
<sequence length="424" mass="47104">MPKDNHDAIKSDLDGLLVHYWDNQLVVMPPSPPPVVHNGRKLPTTAAAASGAGRGLMKGTPPSTSDEDATKSDFLQGKTFVQKLHTILEVPKYSSIISWNDAGNVATIHDADAFISTIVPAHFKKSKFGSFIRKMRRWGFSAITKKCTSPSEEGPDTVVEFSSEHFLRDQPDLCLLMKDERHVKKQFSFLDRTVTNVNYENINQGSTVGLNAHYSPNAANYHSESQRSGVDNSIPPMISPNQQRQSFHGAMPMMNTMMPPPPPSQLKYPPYGYGAPHPPRLGYGPTSPSFQYPAPDGYPPYPQQQHHQMMPQNSQQQKMMQQYQQQEHQEQLQQQRQRMMLNQEFTSPSADPNLAAVSGKRKAVTSNTRSEFTETRVSTAKASGSAAVLTSSSEESAELLPNTKVDVNVQIHSRLDAEQDASTR</sequence>
<dbReference type="InterPro" id="IPR036390">
    <property type="entry name" value="WH_DNA-bd_sf"/>
</dbReference>
<feature type="compositionally biased region" description="Low complexity" evidence="5">
    <location>
        <begin position="303"/>
        <end position="315"/>
    </location>
</feature>